<dbReference type="GO" id="GO:0005737">
    <property type="term" value="C:cytoplasm"/>
    <property type="evidence" value="ECO:0007669"/>
    <property type="project" value="UniProtKB-SubCell"/>
</dbReference>
<dbReference type="Proteomes" id="UP000682739">
    <property type="component" value="Chromosome"/>
</dbReference>
<dbReference type="AlphaFoldDB" id="A0A975HJH3"/>
<dbReference type="HAMAP" id="MF_01848">
    <property type="entry name" value="23SrRNA_methyltr_F"/>
    <property type="match status" value="1"/>
</dbReference>
<proteinExistence type="inferred from homology"/>
<dbReference type="GO" id="GO:0070475">
    <property type="term" value="P:rRNA base methylation"/>
    <property type="evidence" value="ECO:0007669"/>
    <property type="project" value="TreeGrafter"/>
</dbReference>
<reference evidence="8" key="1">
    <citation type="submission" date="2021-03" db="EMBL/GenBank/DDBJ databases">
        <title>Description of Psychrosphaera ytuae sp. nov. isolated from deep sea sediment of South China Sea.</title>
        <authorList>
            <person name="Zhang J."/>
            <person name="Xu X.-D."/>
        </authorList>
    </citation>
    <scope>NUCLEOTIDE SEQUENCE</scope>
    <source>
        <strain evidence="8">MTZ26</strain>
    </source>
</reference>
<dbReference type="PIRSF" id="PIRSF029038">
    <property type="entry name" value="Mtase_YbiN_prd"/>
    <property type="match status" value="1"/>
</dbReference>
<evidence type="ECO:0000313" key="8">
    <source>
        <dbReference type="EMBL" id="QTH65311.1"/>
    </source>
</evidence>
<dbReference type="InterPro" id="IPR029063">
    <property type="entry name" value="SAM-dependent_MTases_sf"/>
</dbReference>
<keyword evidence="3 6" id="KW-0489">Methyltransferase</keyword>
<dbReference type="Gene3D" id="3.40.50.150">
    <property type="entry name" value="Vaccinia Virus protein VP39"/>
    <property type="match status" value="1"/>
</dbReference>
<feature type="compositionally biased region" description="Basic residues" evidence="7">
    <location>
        <begin position="208"/>
        <end position="222"/>
    </location>
</feature>
<evidence type="ECO:0000256" key="7">
    <source>
        <dbReference type="SAM" id="MobiDB-lite"/>
    </source>
</evidence>
<keyword evidence="9" id="KW-1185">Reference proteome</keyword>
<comment type="subcellular location">
    <subcellularLocation>
        <location evidence="6">Cytoplasm</location>
    </subcellularLocation>
</comment>
<keyword evidence="5 6" id="KW-0949">S-adenosyl-L-methionine</keyword>
<dbReference type="InterPro" id="IPR016909">
    <property type="entry name" value="rRNA_lsu_MeTfrase_F"/>
</dbReference>
<evidence type="ECO:0000256" key="1">
    <source>
        <dbReference type="ARBA" id="ARBA00022490"/>
    </source>
</evidence>
<dbReference type="PANTHER" id="PTHR13393:SF0">
    <property type="entry name" value="RNA N6-ADENOSINE-METHYLTRANSFERASE METTL16"/>
    <property type="match status" value="1"/>
</dbReference>
<gene>
    <name evidence="6 8" type="primary">rlmF</name>
    <name evidence="8" type="ORF">J1N51_06275</name>
</gene>
<dbReference type="GO" id="GO:0052907">
    <property type="term" value="F:23S rRNA (adenine(1618)-N(6))-methyltransferase activity"/>
    <property type="evidence" value="ECO:0007669"/>
    <property type="project" value="UniProtKB-EC"/>
</dbReference>
<feature type="region of interest" description="Disordered" evidence="7">
    <location>
        <begin position="196"/>
        <end position="225"/>
    </location>
</feature>
<evidence type="ECO:0000313" key="9">
    <source>
        <dbReference type="Proteomes" id="UP000682739"/>
    </source>
</evidence>
<keyword evidence="4 6" id="KW-0808">Transferase</keyword>
<dbReference type="NCBIfam" id="NF008725">
    <property type="entry name" value="PRK11727.1"/>
    <property type="match status" value="1"/>
</dbReference>
<dbReference type="SUPFAM" id="SSF53335">
    <property type="entry name" value="S-adenosyl-L-methionine-dependent methyltransferases"/>
    <property type="match status" value="1"/>
</dbReference>
<dbReference type="KEGG" id="psym:J1N51_06275"/>
<dbReference type="Pfam" id="PF05971">
    <property type="entry name" value="Methyltransf_10"/>
    <property type="match status" value="1"/>
</dbReference>
<keyword evidence="2 6" id="KW-0698">rRNA processing</keyword>
<evidence type="ECO:0000256" key="5">
    <source>
        <dbReference type="ARBA" id="ARBA00022691"/>
    </source>
</evidence>
<name>A0A975HJH3_9GAMM</name>
<sequence length="321" mass="36591">MKPQLHPRNRHQVIDGVAYHFDELCKANPDLNPHVTTLDNQHKTINFSDPKAVKELNRALLLAYYKVDFWQLPDQFLCPPIPGRADYIHHLADLLAEDNQGQLPKGKRFKGIDIGTGANLVYPIIGRSEYQWSFVASDVNPTSIQCAKTLIQSNRLLKSDVKLVSQSSPQHFFKGVIKADQEYAFSLCNPPFHKSAEEAEQGSQQKQKNLRRNQHLKQHKSSHGLNFGGQNSELWCPGGEVEFVCNMIEESVLYQHQVVWFSSLVAKKDSLTAIKAQLAKIKPAKIKIIQMGQGSKISRFVAWTFKTELERQQYFSQRRPT</sequence>
<evidence type="ECO:0000256" key="3">
    <source>
        <dbReference type="ARBA" id="ARBA00022603"/>
    </source>
</evidence>
<dbReference type="InterPro" id="IPR010286">
    <property type="entry name" value="METTL16/RlmF"/>
</dbReference>
<comment type="similarity">
    <text evidence="6">Belongs to the methyltransferase superfamily. METTL16/RlmF family.</text>
</comment>
<comment type="catalytic activity">
    <reaction evidence="6">
        <text>adenosine(1618) in 23S rRNA + S-adenosyl-L-methionine = N(6)-methyladenosine(1618) in 23S rRNA + S-adenosyl-L-homocysteine + H(+)</text>
        <dbReference type="Rhea" id="RHEA:16497"/>
        <dbReference type="Rhea" id="RHEA-COMP:10229"/>
        <dbReference type="Rhea" id="RHEA-COMP:10231"/>
        <dbReference type="ChEBI" id="CHEBI:15378"/>
        <dbReference type="ChEBI" id="CHEBI:57856"/>
        <dbReference type="ChEBI" id="CHEBI:59789"/>
        <dbReference type="ChEBI" id="CHEBI:74411"/>
        <dbReference type="ChEBI" id="CHEBI:74449"/>
        <dbReference type="EC" id="2.1.1.181"/>
    </reaction>
</comment>
<evidence type="ECO:0000256" key="4">
    <source>
        <dbReference type="ARBA" id="ARBA00022679"/>
    </source>
</evidence>
<evidence type="ECO:0000256" key="6">
    <source>
        <dbReference type="HAMAP-Rule" id="MF_01848"/>
    </source>
</evidence>
<protein>
    <recommendedName>
        <fullName evidence="6">Ribosomal RNA large subunit methyltransferase F</fullName>
        <ecNumber evidence="6">2.1.1.181</ecNumber>
    </recommendedName>
    <alternativeName>
        <fullName evidence="6">23S rRNA mA1618 methyltransferase</fullName>
    </alternativeName>
    <alternativeName>
        <fullName evidence="6">rRNA adenine N-6-methyltransferase</fullName>
    </alternativeName>
</protein>
<accession>A0A975HJH3</accession>
<dbReference type="PANTHER" id="PTHR13393">
    <property type="entry name" value="SAM-DEPENDENT METHYLTRANSFERASE"/>
    <property type="match status" value="1"/>
</dbReference>
<organism evidence="8 9">
    <name type="scientific">Psychrosphaera ytuae</name>
    <dbReference type="NCBI Taxonomy" id="2820710"/>
    <lineage>
        <taxon>Bacteria</taxon>
        <taxon>Pseudomonadati</taxon>
        <taxon>Pseudomonadota</taxon>
        <taxon>Gammaproteobacteria</taxon>
        <taxon>Alteromonadales</taxon>
        <taxon>Pseudoalteromonadaceae</taxon>
        <taxon>Psychrosphaera</taxon>
    </lineage>
</organism>
<dbReference type="EC" id="2.1.1.181" evidence="6"/>
<keyword evidence="1 6" id="KW-0963">Cytoplasm</keyword>
<dbReference type="EMBL" id="CP072110">
    <property type="protein sequence ID" value="QTH65311.1"/>
    <property type="molecule type" value="Genomic_DNA"/>
</dbReference>
<comment type="function">
    <text evidence="6">Specifically methylates the adenine in position 1618 of 23S rRNA.</text>
</comment>
<evidence type="ECO:0000256" key="2">
    <source>
        <dbReference type="ARBA" id="ARBA00022552"/>
    </source>
</evidence>